<dbReference type="InterPro" id="IPR006151">
    <property type="entry name" value="Shikm_DH/Glu-tRNA_Rdtase"/>
</dbReference>
<dbReference type="InterPro" id="IPR036291">
    <property type="entry name" value="NAD(P)-bd_dom_sf"/>
</dbReference>
<dbReference type="STRING" id="857293.CAAU_0643"/>
<dbReference type="Gene3D" id="3.40.50.720">
    <property type="entry name" value="NAD(P)-binding Rossmann-like Domain"/>
    <property type="match status" value="1"/>
</dbReference>
<dbReference type="RefSeq" id="WP_008908005.1">
    <property type="nucleotide sequence ID" value="NZ_CAKP01000027.1"/>
</dbReference>
<dbReference type="Proteomes" id="UP000007652">
    <property type="component" value="Unassembled WGS sequence"/>
</dbReference>
<dbReference type="PANTHER" id="PTHR13812">
    <property type="entry name" value="KETIMINE REDUCTASE MU-CRYSTALLIN"/>
    <property type="match status" value="1"/>
</dbReference>
<evidence type="ECO:0000313" key="3">
    <source>
        <dbReference type="Proteomes" id="UP000007652"/>
    </source>
</evidence>
<dbReference type="PANTHER" id="PTHR13812:SF19">
    <property type="entry name" value="KETIMINE REDUCTASE MU-CRYSTALLIN"/>
    <property type="match status" value="1"/>
</dbReference>
<dbReference type="SUPFAM" id="SSF51735">
    <property type="entry name" value="NAD(P)-binding Rossmann-fold domains"/>
    <property type="match status" value="1"/>
</dbReference>
<feature type="domain" description="Quinate/shikimate 5-dehydrogenase/glutamyl-tRNA reductase" evidence="1">
    <location>
        <begin position="144"/>
        <end position="256"/>
    </location>
</feature>
<organism evidence="2 3">
    <name type="scientific">Caloramator australicus RC3</name>
    <dbReference type="NCBI Taxonomy" id="857293"/>
    <lineage>
        <taxon>Bacteria</taxon>
        <taxon>Bacillati</taxon>
        <taxon>Bacillota</taxon>
        <taxon>Clostridia</taxon>
        <taxon>Eubacteriales</taxon>
        <taxon>Clostridiaceae</taxon>
        <taxon>Caloramator</taxon>
    </lineage>
</organism>
<comment type="caution">
    <text evidence="2">The sequence shown here is derived from an EMBL/GenBank/DDBJ whole genome shotgun (WGS) entry which is preliminary data.</text>
</comment>
<reference evidence="2 3" key="1">
    <citation type="journal article" date="2011" name="J. Bacteriol.">
        <title>Draft genome sequence of Caloramator australicus strain RC3T, a thermoanaerobe from the Great Artesian Basin of Australia.</title>
        <authorList>
            <person name="Ogg C.D."/>
            <person name="Patel B.K.C."/>
        </authorList>
    </citation>
    <scope>NUCLEOTIDE SEQUENCE [LARGE SCALE GENOMIC DNA]</scope>
    <source>
        <strain evidence="2 3">RC3</strain>
    </source>
</reference>
<dbReference type="eggNOG" id="COG5322">
    <property type="taxonomic scope" value="Bacteria"/>
</dbReference>
<keyword evidence="3" id="KW-1185">Reference proteome</keyword>
<dbReference type="EMBL" id="CAKP01000027">
    <property type="protein sequence ID" value="CCJ32727.1"/>
    <property type="molecule type" value="Genomic_DNA"/>
</dbReference>
<dbReference type="AlphaFoldDB" id="I7LI76"/>
<evidence type="ECO:0000259" key="1">
    <source>
        <dbReference type="Pfam" id="PF01488"/>
    </source>
</evidence>
<dbReference type="GO" id="GO:0005737">
    <property type="term" value="C:cytoplasm"/>
    <property type="evidence" value="ECO:0007669"/>
    <property type="project" value="TreeGrafter"/>
</dbReference>
<dbReference type="Pfam" id="PF01488">
    <property type="entry name" value="Shikimate_DH"/>
    <property type="match status" value="1"/>
</dbReference>
<proteinExistence type="predicted"/>
<gene>
    <name evidence="2" type="ORF">CAAU_0643</name>
</gene>
<evidence type="ECO:0000313" key="2">
    <source>
        <dbReference type="EMBL" id="CCJ32727.1"/>
    </source>
</evidence>
<accession>I7LI76</accession>
<protein>
    <recommendedName>
        <fullName evidence="1">Quinate/shikimate 5-dehydrogenase/glutamyl-tRNA reductase domain-containing protein</fullName>
    </recommendedName>
</protein>
<sequence length="356" mass="39318">MKRFAFIIHPIEYTDVSRKFKFLKNLSEKNVERIIKFLPPIKISKITGVKSEFSETEGYFIAVPLTSNQMLSLPEDYVLKRIIKAAKMAEKLDVDIVGLGALTSVVGDAGITIAKNVNIAVTSGNSLTVATAVEATKKAVDIMGKYLDECNVAVIGATGSIGKVCAELLLPKSKNMFLVARNMERLKEFANKLEGNYNKKVYVTSDIKEALQNADVVITVSSSKDAIIEAEYLKKGAIVCDVARPRDVSKDVAKKRQDVLIIEGGVVEIPGDVNFNFNFGFPPKTGYACMAETMLLALEGRIENYSLGRDLSLDRVKEIHNLAKKHGFKLAGFRSFERPVTKEDIERVKRLAFSKA</sequence>
<dbReference type="OrthoDB" id="9808814at2"/>
<name>I7LI76_9CLOT</name>
<dbReference type="InterPro" id="IPR003462">
    <property type="entry name" value="ODC_Mu_crystall"/>
</dbReference>